<dbReference type="AlphaFoldDB" id="G0QJX0"/>
<dbReference type="GeneID" id="14910681"/>
<proteinExistence type="predicted"/>
<name>G0QJX0_ICHMU</name>
<evidence type="ECO:0000313" key="1">
    <source>
        <dbReference type="EMBL" id="EGR34486.1"/>
    </source>
</evidence>
<keyword evidence="2" id="KW-1185">Reference proteome</keyword>
<organism evidence="1 2">
    <name type="scientific">Ichthyophthirius multifiliis</name>
    <name type="common">White spot disease agent</name>
    <name type="synonym">Ich</name>
    <dbReference type="NCBI Taxonomy" id="5932"/>
    <lineage>
        <taxon>Eukaryota</taxon>
        <taxon>Sar</taxon>
        <taxon>Alveolata</taxon>
        <taxon>Ciliophora</taxon>
        <taxon>Intramacronucleata</taxon>
        <taxon>Oligohymenophorea</taxon>
        <taxon>Hymenostomatida</taxon>
        <taxon>Ophryoglenina</taxon>
        <taxon>Ichthyophthirius</taxon>
    </lineage>
</organism>
<gene>
    <name evidence="1" type="ORF">IMG5_009930</name>
</gene>
<dbReference type="EMBL" id="GL983101">
    <property type="protein sequence ID" value="EGR34486.1"/>
    <property type="molecule type" value="Genomic_DNA"/>
</dbReference>
<dbReference type="InParanoid" id="G0QJX0"/>
<dbReference type="Proteomes" id="UP000008983">
    <property type="component" value="Unassembled WGS sequence"/>
</dbReference>
<dbReference type="RefSeq" id="XP_004039790.1">
    <property type="nucleotide sequence ID" value="XM_004039742.1"/>
</dbReference>
<protein>
    <submittedName>
        <fullName evidence="1">Uncharacterized protein</fullName>
    </submittedName>
</protein>
<reference evidence="1 2" key="1">
    <citation type="submission" date="2011-07" db="EMBL/GenBank/DDBJ databases">
        <authorList>
            <person name="Coyne R."/>
            <person name="Brami D."/>
            <person name="Johnson J."/>
            <person name="Hostetler J."/>
            <person name="Hannick L."/>
            <person name="Clark T."/>
            <person name="Cassidy-Hanley D."/>
            <person name="Inman J."/>
        </authorList>
    </citation>
    <scope>NUCLEOTIDE SEQUENCE [LARGE SCALE GENOMIC DNA]</scope>
    <source>
        <strain evidence="1 2">G5</strain>
    </source>
</reference>
<sequence>MNGGAGTGAGTGGLGGTVPNLDKIDLGFGFNILSLYMSMNVPSIGNTQYLKEQPSQVCLKFFI</sequence>
<accession>G0QJX0</accession>
<evidence type="ECO:0000313" key="2">
    <source>
        <dbReference type="Proteomes" id="UP000008983"/>
    </source>
</evidence>